<gene>
    <name evidence="4 5" type="primary">ispD</name>
    <name evidence="5" type="ORF">OCV88_09905</name>
</gene>
<dbReference type="HAMAP" id="MF_00108">
    <property type="entry name" value="IspD"/>
    <property type="match status" value="1"/>
</dbReference>
<dbReference type="PANTHER" id="PTHR32125:SF4">
    <property type="entry name" value="2-C-METHYL-D-ERYTHRITOL 4-PHOSPHATE CYTIDYLYLTRANSFERASE, CHLOROPLASTIC"/>
    <property type="match status" value="1"/>
</dbReference>
<accession>A0ABT2TLS7</accession>
<feature type="site" description="Transition state stabilizer" evidence="4">
    <location>
        <position position="15"/>
    </location>
</feature>
<dbReference type="EC" id="2.7.7.60" evidence="4"/>
<evidence type="ECO:0000256" key="3">
    <source>
        <dbReference type="ARBA" id="ARBA00023229"/>
    </source>
</evidence>
<evidence type="ECO:0000313" key="5">
    <source>
        <dbReference type="EMBL" id="MCU6762646.1"/>
    </source>
</evidence>
<dbReference type="InterPro" id="IPR001228">
    <property type="entry name" value="IspD"/>
</dbReference>
<protein>
    <recommendedName>
        <fullName evidence="4">2-C-methyl-D-erythritol 4-phosphate cytidylyltransferase</fullName>
        <ecNumber evidence="4">2.7.7.60</ecNumber>
    </recommendedName>
    <alternativeName>
        <fullName evidence="4">4-diphosphocytidyl-2C-methyl-D-erythritol synthase</fullName>
    </alternativeName>
    <alternativeName>
        <fullName evidence="4">MEP cytidylyltransferase</fullName>
        <shortName evidence="4">MCT</shortName>
    </alternativeName>
</protein>
<dbReference type="EMBL" id="JAOQJQ010000004">
    <property type="protein sequence ID" value="MCU6762646.1"/>
    <property type="molecule type" value="Genomic_DNA"/>
</dbReference>
<comment type="function">
    <text evidence="4">Catalyzes the formation of 4-diphosphocytidyl-2-C-methyl-D-erythritol from CTP and 2-C-methyl-D-erythritol 4-phosphate (MEP).</text>
</comment>
<dbReference type="SUPFAM" id="SSF53448">
    <property type="entry name" value="Nucleotide-diphospho-sugar transferases"/>
    <property type="match status" value="1"/>
</dbReference>
<feature type="site" description="Transition state stabilizer" evidence="4">
    <location>
        <position position="22"/>
    </location>
</feature>
<keyword evidence="3 4" id="KW-0414">Isoprene biosynthesis</keyword>
<dbReference type="NCBIfam" id="TIGR00453">
    <property type="entry name" value="ispD"/>
    <property type="match status" value="1"/>
</dbReference>
<keyword evidence="2 4" id="KW-0548">Nucleotidyltransferase</keyword>
<keyword evidence="1 4" id="KW-0808">Transferase</keyword>
<comment type="catalytic activity">
    <reaction evidence="4">
        <text>2-C-methyl-D-erythritol 4-phosphate + CTP + H(+) = 4-CDP-2-C-methyl-D-erythritol + diphosphate</text>
        <dbReference type="Rhea" id="RHEA:13429"/>
        <dbReference type="ChEBI" id="CHEBI:15378"/>
        <dbReference type="ChEBI" id="CHEBI:33019"/>
        <dbReference type="ChEBI" id="CHEBI:37563"/>
        <dbReference type="ChEBI" id="CHEBI:57823"/>
        <dbReference type="ChEBI" id="CHEBI:58262"/>
        <dbReference type="EC" id="2.7.7.60"/>
    </reaction>
</comment>
<keyword evidence="6" id="KW-1185">Reference proteome</keyword>
<organism evidence="5 6">
    <name type="scientific">Brotonthovivens ammoniilytica</name>
    <dbReference type="NCBI Taxonomy" id="2981725"/>
    <lineage>
        <taxon>Bacteria</taxon>
        <taxon>Bacillati</taxon>
        <taxon>Bacillota</taxon>
        <taxon>Clostridia</taxon>
        <taxon>Lachnospirales</taxon>
        <taxon>Lachnospiraceae</taxon>
        <taxon>Brotonthovivens</taxon>
    </lineage>
</organism>
<dbReference type="Pfam" id="PF01128">
    <property type="entry name" value="IspD"/>
    <property type="match status" value="1"/>
</dbReference>
<comment type="similarity">
    <text evidence="4">Belongs to the IspD/TarI cytidylyltransferase family. IspD subfamily.</text>
</comment>
<proteinExistence type="inferred from homology"/>
<sequence>MHHTAIILAAGKGKRMQSEIPKQYLELEGKPIIYYSLKVFEESFIDNIILVTSKEDISFCRKEIVEKFGFRKVTEIVAGGSQRYHSVYQGILAAGDTDYIYIHDGARPFVTARILKDAKEQVEKYGACAAGMPVKDTIKIVDSRDFAVNTPERSLVWQVQTPQVFSGKLVKAAYEKLFSEAENDAVTDDAMVVETMLKIPVKLFQASYENIKITTPEDLQIASVFLDKNTMYKKC</sequence>
<name>A0ABT2TLS7_9FIRM</name>
<dbReference type="Gene3D" id="3.90.550.10">
    <property type="entry name" value="Spore Coat Polysaccharide Biosynthesis Protein SpsA, Chain A"/>
    <property type="match status" value="1"/>
</dbReference>
<dbReference type="RefSeq" id="WP_158425358.1">
    <property type="nucleotide sequence ID" value="NZ_JAOQJQ010000004.1"/>
</dbReference>
<dbReference type="InterPro" id="IPR050088">
    <property type="entry name" value="IspD/TarI_cytidylyltransf_bact"/>
</dbReference>
<evidence type="ECO:0000256" key="2">
    <source>
        <dbReference type="ARBA" id="ARBA00022695"/>
    </source>
</evidence>
<feature type="site" description="Positions MEP for the nucleophilic attack" evidence="4">
    <location>
        <position position="212"/>
    </location>
</feature>
<evidence type="ECO:0000256" key="4">
    <source>
        <dbReference type="HAMAP-Rule" id="MF_00108"/>
    </source>
</evidence>
<dbReference type="Proteomes" id="UP001652442">
    <property type="component" value="Unassembled WGS sequence"/>
</dbReference>
<dbReference type="GO" id="GO:0050518">
    <property type="term" value="F:2-C-methyl-D-erythritol 4-phosphate cytidylyltransferase activity"/>
    <property type="evidence" value="ECO:0007669"/>
    <property type="project" value="UniProtKB-EC"/>
</dbReference>
<dbReference type="InterPro" id="IPR029044">
    <property type="entry name" value="Nucleotide-diphossugar_trans"/>
</dbReference>
<reference evidence="5 6" key="1">
    <citation type="journal article" date="2021" name="ISME Commun">
        <title>Automated analysis of genomic sequences facilitates high-throughput and comprehensive description of bacteria.</title>
        <authorList>
            <person name="Hitch T.C.A."/>
        </authorList>
    </citation>
    <scope>NUCLEOTIDE SEQUENCE [LARGE SCALE GENOMIC DNA]</scope>
    <source>
        <strain evidence="5 6">Sanger_109</strain>
    </source>
</reference>
<evidence type="ECO:0000313" key="6">
    <source>
        <dbReference type="Proteomes" id="UP001652442"/>
    </source>
</evidence>
<dbReference type="InterPro" id="IPR034683">
    <property type="entry name" value="IspD/TarI"/>
</dbReference>
<comment type="caution">
    <text evidence="5">The sequence shown here is derived from an EMBL/GenBank/DDBJ whole genome shotgun (WGS) entry which is preliminary data.</text>
</comment>
<feature type="site" description="Positions MEP for the nucleophilic attack" evidence="4">
    <location>
        <position position="153"/>
    </location>
</feature>
<evidence type="ECO:0000256" key="1">
    <source>
        <dbReference type="ARBA" id="ARBA00022679"/>
    </source>
</evidence>
<dbReference type="CDD" id="cd02516">
    <property type="entry name" value="CDP-ME_synthetase"/>
    <property type="match status" value="1"/>
</dbReference>
<dbReference type="PANTHER" id="PTHR32125">
    <property type="entry name" value="2-C-METHYL-D-ERYTHRITOL 4-PHOSPHATE CYTIDYLYLTRANSFERASE, CHLOROPLASTIC"/>
    <property type="match status" value="1"/>
</dbReference>
<comment type="pathway">
    <text evidence="4">Isoprenoid biosynthesis; isopentenyl diphosphate biosynthesis via DXP pathway; isopentenyl diphosphate from 1-deoxy-D-xylulose 5-phosphate: step 2/6.</text>
</comment>